<dbReference type="EMBL" id="CP126114">
    <property type="protein sequence ID" value="WHY85819.1"/>
    <property type="molecule type" value="Genomic_DNA"/>
</dbReference>
<keyword evidence="3" id="KW-1185">Reference proteome</keyword>
<evidence type="ECO:0000256" key="1">
    <source>
        <dbReference type="SAM" id="Phobius"/>
    </source>
</evidence>
<dbReference type="RefSeq" id="WP_066092883.1">
    <property type="nucleotide sequence ID" value="NZ_CP126114.1"/>
</dbReference>
<protein>
    <submittedName>
        <fullName evidence="2">Uncharacterized protein</fullName>
    </submittedName>
</protein>
<evidence type="ECO:0000313" key="2">
    <source>
        <dbReference type="EMBL" id="WHY85819.1"/>
    </source>
</evidence>
<keyword evidence="1" id="KW-0812">Transmembrane</keyword>
<name>A0AA95MKW7_9BACI</name>
<accession>A0AA95MKW7</accession>
<proteinExistence type="predicted"/>
<reference evidence="2" key="1">
    <citation type="submission" date="2023-05" db="EMBL/GenBank/DDBJ databases">
        <title>Comparative genomics of Bacillaceae isolates and their secondary metabolite potential.</title>
        <authorList>
            <person name="Song L."/>
            <person name="Nielsen L.J."/>
            <person name="Mohite O."/>
            <person name="Xu X."/>
            <person name="Weber T."/>
            <person name="Kovacs A.T."/>
        </authorList>
    </citation>
    <scope>NUCLEOTIDE SEQUENCE</scope>
    <source>
        <strain evidence="2">XLM17</strain>
    </source>
</reference>
<evidence type="ECO:0000313" key="3">
    <source>
        <dbReference type="Proteomes" id="UP001178288"/>
    </source>
</evidence>
<keyword evidence="1" id="KW-1133">Transmembrane helix</keyword>
<organism evidence="2 3">
    <name type="scientific">Neobacillus novalis</name>
    <dbReference type="NCBI Taxonomy" id="220687"/>
    <lineage>
        <taxon>Bacteria</taxon>
        <taxon>Bacillati</taxon>
        <taxon>Bacillota</taxon>
        <taxon>Bacilli</taxon>
        <taxon>Bacillales</taxon>
        <taxon>Bacillaceae</taxon>
        <taxon>Neobacillus</taxon>
    </lineage>
</organism>
<gene>
    <name evidence="2" type="ORF">QNH39_24995</name>
</gene>
<feature type="transmembrane region" description="Helical" evidence="1">
    <location>
        <begin position="37"/>
        <end position="61"/>
    </location>
</feature>
<sequence>MNTLFKVGLAISCTGLIMLFTYFIGNEILKQLSGVVAFWYLKPLLAVIAGSVLVGGLALMVRAGGYHGK</sequence>
<dbReference type="AlphaFoldDB" id="A0AA95MKW7"/>
<dbReference type="Proteomes" id="UP001178288">
    <property type="component" value="Chromosome"/>
</dbReference>
<dbReference type="KEGG" id="nnv:QNH39_24995"/>
<keyword evidence="1" id="KW-0472">Membrane</keyword>
<feature type="transmembrane region" description="Helical" evidence="1">
    <location>
        <begin position="7"/>
        <end position="25"/>
    </location>
</feature>